<dbReference type="Gene3D" id="3.90.1310.10">
    <property type="entry name" value="Penicillin-binding protein 2a (Domain 2)"/>
    <property type="match status" value="2"/>
</dbReference>
<dbReference type="GeneID" id="66317981"/>
<feature type="domain" description="Penicillin-binding protein transpeptidase" evidence="13">
    <location>
        <begin position="455"/>
        <end position="667"/>
    </location>
</feature>
<comment type="similarity">
    <text evidence="3">Belongs to the transpeptidase family.</text>
</comment>
<dbReference type="Proteomes" id="UP000006160">
    <property type="component" value="Unassembled WGS sequence"/>
</dbReference>
<dbReference type="Pfam" id="PF03717">
    <property type="entry name" value="PBP_dimer"/>
    <property type="match status" value="1"/>
</dbReference>
<evidence type="ECO:0000313" key="15">
    <source>
        <dbReference type="EMBL" id="EES91049.1"/>
    </source>
</evidence>
<keyword evidence="8 12" id="KW-1133">Transmembrane helix</keyword>
<evidence type="ECO:0000256" key="9">
    <source>
        <dbReference type="ARBA" id="ARBA00023136"/>
    </source>
</evidence>
<dbReference type="InterPro" id="IPR036138">
    <property type="entry name" value="PBP_dimer_sf"/>
</dbReference>
<dbReference type="InterPro" id="IPR050515">
    <property type="entry name" value="Beta-lactam/transpept"/>
</dbReference>
<dbReference type="InterPro" id="IPR005311">
    <property type="entry name" value="PBP_dimer"/>
</dbReference>
<accession>A0A9P2G6Y7</accession>
<evidence type="ECO:0000256" key="3">
    <source>
        <dbReference type="ARBA" id="ARBA00007171"/>
    </source>
</evidence>
<dbReference type="EMBL" id="ACSJ01000007">
    <property type="protein sequence ID" value="EES91049.1"/>
    <property type="molecule type" value="Genomic_DNA"/>
</dbReference>
<dbReference type="SUPFAM" id="SSF56601">
    <property type="entry name" value="beta-lactamase/transpeptidase-like"/>
    <property type="match status" value="1"/>
</dbReference>
<keyword evidence="10" id="KW-0961">Cell wall biogenesis/degradation</keyword>
<feature type="transmembrane region" description="Helical" evidence="12">
    <location>
        <begin position="20"/>
        <end position="38"/>
    </location>
</feature>
<evidence type="ECO:0000256" key="7">
    <source>
        <dbReference type="ARBA" id="ARBA00022984"/>
    </source>
</evidence>
<dbReference type="PANTHER" id="PTHR30627:SF2">
    <property type="entry name" value="PEPTIDOGLYCAN D,D-TRANSPEPTIDASE MRDA"/>
    <property type="match status" value="1"/>
</dbReference>
<keyword evidence="9 12" id="KW-0472">Membrane</keyword>
<evidence type="ECO:0000256" key="11">
    <source>
        <dbReference type="SAM" id="MobiDB-lite"/>
    </source>
</evidence>
<proteinExistence type="inferred from homology"/>
<feature type="domain" description="Penicillin-binding protein transpeptidase" evidence="13">
    <location>
        <begin position="818"/>
        <end position="982"/>
    </location>
</feature>
<comment type="caution">
    <text evidence="15">The sequence shown here is derived from an EMBL/GenBank/DDBJ whole genome shotgun (WGS) entry which is preliminary data.</text>
</comment>
<evidence type="ECO:0000256" key="8">
    <source>
        <dbReference type="ARBA" id="ARBA00022989"/>
    </source>
</evidence>
<dbReference type="PANTHER" id="PTHR30627">
    <property type="entry name" value="PEPTIDOGLYCAN D,D-TRANSPEPTIDASE"/>
    <property type="match status" value="1"/>
</dbReference>
<keyword evidence="6" id="KW-0133">Cell shape</keyword>
<keyword evidence="5 12" id="KW-0812">Transmembrane</keyword>
<dbReference type="InterPro" id="IPR001460">
    <property type="entry name" value="PCN-bd_Tpept"/>
</dbReference>
<feature type="compositionally biased region" description="Basic and acidic residues" evidence="11">
    <location>
        <begin position="1012"/>
        <end position="1023"/>
    </location>
</feature>
<dbReference type="RefSeq" id="WP_003375580.1">
    <property type="nucleotide sequence ID" value="NZ_ACSJ01000007.1"/>
</dbReference>
<evidence type="ECO:0000256" key="4">
    <source>
        <dbReference type="ARBA" id="ARBA00022475"/>
    </source>
</evidence>
<protein>
    <submittedName>
        <fullName evidence="15">Penicillin-binding protein 2</fullName>
    </submittedName>
</protein>
<evidence type="ECO:0000259" key="14">
    <source>
        <dbReference type="Pfam" id="PF03717"/>
    </source>
</evidence>
<evidence type="ECO:0000256" key="5">
    <source>
        <dbReference type="ARBA" id="ARBA00022692"/>
    </source>
</evidence>
<evidence type="ECO:0000256" key="2">
    <source>
        <dbReference type="ARBA" id="ARBA00004236"/>
    </source>
</evidence>
<dbReference type="GO" id="GO:0008360">
    <property type="term" value="P:regulation of cell shape"/>
    <property type="evidence" value="ECO:0007669"/>
    <property type="project" value="UniProtKB-KW"/>
</dbReference>
<evidence type="ECO:0000256" key="1">
    <source>
        <dbReference type="ARBA" id="ARBA00004167"/>
    </source>
</evidence>
<dbReference type="Pfam" id="PF00905">
    <property type="entry name" value="Transpeptidase"/>
    <property type="match status" value="2"/>
</dbReference>
<comment type="subcellular location">
    <subcellularLocation>
        <location evidence="2">Cell membrane</location>
    </subcellularLocation>
    <subcellularLocation>
        <location evidence="1">Membrane</location>
        <topology evidence="1">Single-pass membrane protein</topology>
    </subcellularLocation>
</comment>
<feature type="domain" description="Penicillin-binding protein dimerisation" evidence="14">
    <location>
        <begin position="66"/>
        <end position="403"/>
    </location>
</feature>
<dbReference type="GO" id="GO:0008658">
    <property type="term" value="F:penicillin binding"/>
    <property type="evidence" value="ECO:0007669"/>
    <property type="project" value="InterPro"/>
</dbReference>
<dbReference type="GO" id="GO:0009252">
    <property type="term" value="P:peptidoglycan biosynthetic process"/>
    <property type="evidence" value="ECO:0007669"/>
    <property type="project" value="UniProtKB-KW"/>
</dbReference>
<keyword evidence="4" id="KW-1003">Cell membrane</keyword>
<evidence type="ECO:0000256" key="12">
    <source>
        <dbReference type="SAM" id="Phobius"/>
    </source>
</evidence>
<dbReference type="GO" id="GO:0071972">
    <property type="term" value="F:peptidoglycan L,D-transpeptidase activity"/>
    <property type="evidence" value="ECO:0007669"/>
    <property type="project" value="TreeGrafter"/>
</dbReference>
<dbReference type="GO" id="GO:0005886">
    <property type="term" value="C:plasma membrane"/>
    <property type="evidence" value="ECO:0007669"/>
    <property type="project" value="UniProtKB-SubCell"/>
</dbReference>
<dbReference type="InterPro" id="IPR012338">
    <property type="entry name" value="Beta-lactam/transpept-like"/>
</dbReference>
<evidence type="ECO:0000313" key="16">
    <source>
        <dbReference type="Proteomes" id="UP000006160"/>
    </source>
</evidence>
<evidence type="ECO:0000256" key="6">
    <source>
        <dbReference type="ARBA" id="ARBA00022960"/>
    </source>
</evidence>
<gene>
    <name evidence="15" type="ORF">CLG_B1412</name>
</gene>
<sequence length="1054" mass="120546">MIRRFRKRKNFITKRKNNKFDRYVALTIVMIFIFSMILTRLTYLQVVKAEEYRELTSKKSIRNIPITPPRGNIIDCKGKVLAESSQGYTLTFTETDESKENFFPTMLKVFKILEENSEVQQDAFELKINPFRFEFNTDNEKARKAIELRFKKDRGMDEKVAKELFKEKNKEELTDEDKAKINEALLKKTPEETFNYLLDLYKINDEETKEIYTELFNKIRKEPNGESRFSEYLKTYDVKGKNQKDQYNQLYKNMNKENAFDQLVNSYKINTKRFSLEEKRKFMVVKDAIKLQSFYSFKPVVIASNIKRNTAFIFMQQYEELPGIEVTVEPIRVYPYNEVGSGFLGYLSKINSSQKEKYEEKGYDPSSDYIGSSGIESAFESTLRGSKGTKIVQINKYGRIMRELGRKEPYPGKTVQLTIDAELQNIAEQSLRESMKILQGEGRHGDVDTTNATRGAAVVVDVKTGKILAMASEPGFDPNYFAVPGKLTPELQRQFFQPDLASFGRQYVTKLLRRSYEANKAYGGKSIDEIVDTLFPIDKSIANNKTIRQDYYDLYPKPLYNYATCTLAPPGSTFKPLTAVAGLEENVIQPYETFDCPSVFTKNKYNGKNFLGKPFPHVSVTKALEQSINYFFFEIGDRLYKQKKYNDGFDALAHYAWKFGLGAPKGVKPATGIEINEKFGQVYNLESGRKIFSSLYMNSLVDLLSKGTDTRTPNYRVHYIGININDVSGDSDEVKIIKSNLRNEIIEEIKYKKNGISNIKNMLVELSEKDPILKAKYDSGYDEYVNKYSGDSRKKMSKEKYISDQIEQATLAISYSIDDGNFNINNQNNVYDASIGQGTNQFTPVQLVNYIATFVNGGNRYKVHLVDSILDQDGNKVKEFKPEVIEKVNLKQSTIDIVKAGMRDVVNEGTARGYLKSFPISNGAKTGSATISTKLQDLIGRSSYGVFIGFAPFDDPEIAICTIVFDGGHGGESGGLVARAIYERYFKERLEKECPGYKPMFNYELKSNKENSDIKKDNIDKNLESNNELQPEGNIDKKENEQPQNQSEIKIDGQ</sequence>
<dbReference type="GO" id="GO:0071555">
    <property type="term" value="P:cell wall organization"/>
    <property type="evidence" value="ECO:0007669"/>
    <property type="project" value="UniProtKB-KW"/>
</dbReference>
<dbReference type="AlphaFoldDB" id="A0A9P2G6Y7"/>
<reference evidence="15 16" key="1">
    <citation type="submission" date="2009-10" db="EMBL/GenBank/DDBJ databases">
        <authorList>
            <person name="Shrivastava S."/>
            <person name="Brinkac L.B."/>
            <person name="Brown J.L."/>
            <person name="Bruce D.B."/>
            <person name="Detter C."/>
            <person name="Green L.D."/>
            <person name="Munk C.A."/>
            <person name="Rogers Y.C."/>
            <person name="Tapia R."/>
            <person name="Saunders E.S."/>
            <person name="Sims D.R."/>
            <person name="Smith L.A."/>
            <person name="Smith T.J."/>
            <person name="Sutton G."/>
            <person name="Brettin T."/>
        </authorList>
    </citation>
    <scope>NUCLEOTIDE SEQUENCE [LARGE SCALE GENOMIC DNA]</scope>
    <source>
        <strain evidence="16">D str. 1873</strain>
    </source>
</reference>
<organism evidence="15 16">
    <name type="scientific">Clostridium botulinum D str. 1873</name>
    <dbReference type="NCBI Taxonomy" id="592027"/>
    <lineage>
        <taxon>Bacteria</taxon>
        <taxon>Bacillati</taxon>
        <taxon>Bacillota</taxon>
        <taxon>Clostridia</taxon>
        <taxon>Eubacteriales</taxon>
        <taxon>Clostridiaceae</taxon>
        <taxon>Clostridium</taxon>
    </lineage>
</organism>
<keyword evidence="7" id="KW-0573">Peptidoglycan synthesis</keyword>
<evidence type="ECO:0000259" key="13">
    <source>
        <dbReference type="Pfam" id="PF00905"/>
    </source>
</evidence>
<dbReference type="Gene3D" id="3.40.710.10">
    <property type="entry name" value="DD-peptidase/beta-lactamase superfamily"/>
    <property type="match status" value="2"/>
</dbReference>
<feature type="region of interest" description="Disordered" evidence="11">
    <location>
        <begin position="1012"/>
        <end position="1054"/>
    </location>
</feature>
<name>A0A9P2G6Y7_CLOBO</name>
<evidence type="ECO:0000256" key="10">
    <source>
        <dbReference type="ARBA" id="ARBA00023316"/>
    </source>
</evidence>
<dbReference type="SUPFAM" id="SSF56519">
    <property type="entry name" value="Penicillin binding protein dimerisation domain"/>
    <property type="match status" value="1"/>
</dbReference>